<feature type="transmembrane region" description="Helical" evidence="6">
    <location>
        <begin position="334"/>
        <end position="355"/>
    </location>
</feature>
<dbReference type="InterPro" id="IPR011701">
    <property type="entry name" value="MFS"/>
</dbReference>
<dbReference type="GO" id="GO:0005886">
    <property type="term" value="C:plasma membrane"/>
    <property type="evidence" value="ECO:0007669"/>
    <property type="project" value="UniProtKB-SubCell"/>
</dbReference>
<dbReference type="InterPro" id="IPR036259">
    <property type="entry name" value="MFS_trans_sf"/>
</dbReference>
<feature type="transmembrane region" description="Helical" evidence="6">
    <location>
        <begin position="132"/>
        <end position="152"/>
    </location>
</feature>
<keyword evidence="4 6" id="KW-1133">Transmembrane helix</keyword>
<feature type="transmembrane region" description="Helical" evidence="6">
    <location>
        <begin position="12"/>
        <end position="35"/>
    </location>
</feature>
<feature type="transmembrane region" description="Helical" evidence="6">
    <location>
        <begin position="361"/>
        <end position="384"/>
    </location>
</feature>
<name>A0A096DAY9_FLAPL</name>
<reference evidence="8 9" key="1">
    <citation type="submission" date="2011-08" db="EMBL/GenBank/DDBJ databases">
        <title>The Genome Sequence of Clostridium orbiscindens 1_3_50AFAA.</title>
        <authorList>
            <consortium name="The Broad Institute Genome Sequencing Platform"/>
            <person name="Earl A."/>
            <person name="Ward D."/>
            <person name="Feldgarden M."/>
            <person name="Gevers D."/>
            <person name="Daigneault M."/>
            <person name="Strauss J."/>
            <person name="Allen-Vercoe E."/>
            <person name="Young S.K."/>
            <person name="Zeng Q."/>
            <person name="Gargeya S."/>
            <person name="Fitzgerald M."/>
            <person name="Haas B."/>
            <person name="Abouelleil A."/>
            <person name="Alvarado L."/>
            <person name="Arachchi H.M."/>
            <person name="Berlin A."/>
            <person name="Brown A."/>
            <person name="Chapman S.B."/>
            <person name="Chen Z."/>
            <person name="Dunbar C."/>
            <person name="Freedman E."/>
            <person name="Gearin G."/>
            <person name="Gellesch M."/>
            <person name="Goldberg J."/>
            <person name="Griggs A."/>
            <person name="Gujja S."/>
            <person name="Heiman D."/>
            <person name="Howarth C."/>
            <person name="Larson L."/>
            <person name="Lui A."/>
            <person name="MacDonald P.J.P."/>
            <person name="Montmayeur A."/>
            <person name="Murphy C."/>
            <person name="Neiman D."/>
            <person name="Pearson M."/>
            <person name="Priest M."/>
            <person name="Roberts A."/>
            <person name="Saif S."/>
            <person name="Shea T."/>
            <person name="Shenoy N."/>
            <person name="Sisk P."/>
            <person name="Stolte C."/>
            <person name="Sykes S."/>
            <person name="Wortman J."/>
            <person name="Nusbaum C."/>
            <person name="Birren B."/>
        </authorList>
    </citation>
    <scope>NUCLEOTIDE SEQUENCE [LARGE SCALE GENOMIC DNA]</scope>
    <source>
        <strain evidence="8 9">1_3_50AFAA</strain>
    </source>
</reference>
<dbReference type="InterPro" id="IPR052714">
    <property type="entry name" value="MFS_Exporter"/>
</dbReference>
<sequence length="388" mass="41745">MQEKLFNRYFILIWFSMLCLMLIQNLMCSGIPLFFASRGFSTSFAGLLGLPFALFGILARTTGGYLMDRFGRRVIMILGPLLMGIASLLFLLLPFAPLMLLFRGLHGAGFSIGQAGSSTATIDVTPQEKSSLGVGIFWVSTALAIAVAGWLIEILGSGGTYDRIFYFSFAFGVLGAILAFLCRYEEGRPPVVREPQEVNPLHGLRKFLYPAAARPAVIEFFVMLGVSCCNIFIFTYAVLQGYANPSFFMVVAALSMTVSNLASGRLLRALGHRTLLSIAMVLSGALIALIALVPCQATFYLGGIGFGMAQGFSFPILTLLAVDNVPQNHRGTANSTMLMAGDLGVGLGTLLWGISIQFCGFHVSIALSGLAVILSGVLSLLFYCRCKP</sequence>
<evidence type="ECO:0000256" key="2">
    <source>
        <dbReference type="ARBA" id="ARBA00022448"/>
    </source>
</evidence>
<feature type="transmembrane region" description="Helical" evidence="6">
    <location>
        <begin position="41"/>
        <end position="62"/>
    </location>
</feature>
<dbReference type="AlphaFoldDB" id="A0A096DAY9"/>
<dbReference type="Pfam" id="PF07690">
    <property type="entry name" value="MFS_1"/>
    <property type="match status" value="1"/>
</dbReference>
<keyword evidence="5 6" id="KW-0472">Membrane</keyword>
<evidence type="ECO:0000259" key="7">
    <source>
        <dbReference type="PROSITE" id="PS50850"/>
    </source>
</evidence>
<feature type="transmembrane region" description="Helical" evidence="6">
    <location>
        <begin position="164"/>
        <end position="184"/>
    </location>
</feature>
<evidence type="ECO:0000256" key="1">
    <source>
        <dbReference type="ARBA" id="ARBA00004651"/>
    </source>
</evidence>
<keyword evidence="2" id="KW-0813">Transport</keyword>
<dbReference type="InterPro" id="IPR005829">
    <property type="entry name" value="Sugar_transporter_CS"/>
</dbReference>
<evidence type="ECO:0000256" key="5">
    <source>
        <dbReference type="ARBA" id="ARBA00023136"/>
    </source>
</evidence>
<evidence type="ECO:0000313" key="8">
    <source>
        <dbReference type="EMBL" id="KGF54694.1"/>
    </source>
</evidence>
<keyword evidence="3 6" id="KW-0812">Transmembrane</keyword>
<accession>A0A096DAY9</accession>
<dbReference type="PROSITE" id="PS00216">
    <property type="entry name" value="SUGAR_TRANSPORT_1"/>
    <property type="match status" value="1"/>
</dbReference>
<comment type="caution">
    <text evidence="8">The sequence shown here is derived from an EMBL/GenBank/DDBJ whole genome shotgun (WGS) entry which is preliminary data.</text>
</comment>
<protein>
    <recommendedName>
        <fullName evidence="7">Major facilitator superfamily (MFS) profile domain-containing protein</fullName>
    </recommendedName>
</protein>
<feature type="transmembrane region" description="Helical" evidence="6">
    <location>
        <begin position="216"/>
        <end position="239"/>
    </location>
</feature>
<dbReference type="EMBL" id="ADLO01000081">
    <property type="protein sequence ID" value="KGF54694.1"/>
    <property type="molecule type" value="Genomic_DNA"/>
</dbReference>
<proteinExistence type="predicted"/>
<evidence type="ECO:0000313" key="9">
    <source>
        <dbReference type="Proteomes" id="UP000029585"/>
    </source>
</evidence>
<dbReference type="Gene3D" id="1.20.1250.20">
    <property type="entry name" value="MFS general substrate transporter like domains"/>
    <property type="match status" value="1"/>
</dbReference>
<dbReference type="PROSITE" id="PS50850">
    <property type="entry name" value="MFS"/>
    <property type="match status" value="1"/>
</dbReference>
<feature type="transmembrane region" description="Helical" evidence="6">
    <location>
        <begin position="299"/>
        <end position="322"/>
    </location>
</feature>
<dbReference type="eggNOG" id="COG2814">
    <property type="taxonomic scope" value="Bacteria"/>
</dbReference>
<feature type="transmembrane region" description="Helical" evidence="6">
    <location>
        <begin position="274"/>
        <end position="293"/>
    </location>
</feature>
<dbReference type="GO" id="GO:0022857">
    <property type="term" value="F:transmembrane transporter activity"/>
    <property type="evidence" value="ECO:0007669"/>
    <property type="project" value="InterPro"/>
</dbReference>
<feature type="transmembrane region" description="Helical" evidence="6">
    <location>
        <begin position="74"/>
        <end position="95"/>
    </location>
</feature>
<comment type="subcellular location">
    <subcellularLocation>
        <location evidence="1">Cell membrane</location>
        <topology evidence="1">Multi-pass membrane protein</topology>
    </subcellularLocation>
</comment>
<evidence type="ECO:0000256" key="6">
    <source>
        <dbReference type="SAM" id="Phobius"/>
    </source>
</evidence>
<dbReference type="Proteomes" id="UP000029585">
    <property type="component" value="Unassembled WGS sequence"/>
</dbReference>
<dbReference type="PANTHER" id="PTHR23531">
    <property type="entry name" value="QUINOLENE RESISTANCE PROTEIN NORA"/>
    <property type="match status" value="1"/>
</dbReference>
<organism evidence="8 9">
    <name type="scientific">Flavonifractor plautii 1_3_50AFAA</name>
    <dbReference type="NCBI Taxonomy" id="742738"/>
    <lineage>
        <taxon>Bacteria</taxon>
        <taxon>Bacillati</taxon>
        <taxon>Bacillota</taxon>
        <taxon>Clostridia</taxon>
        <taxon>Eubacteriales</taxon>
        <taxon>Oscillospiraceae</taxon>
        <taxon>Flavonifractor</taxon>
    </lineage>
</organism>
<keyword evidence="9" id="KW-1185">Reference proteome</keyword>
<evidence type="ECO:0000256" key="3">
    <source>
        <dbReference type="ARBA" id="ARBA00022692"/>
    </source>
</evidence>
<dbReference type="PATRIC" id="fig|742738.3.peg.2644"/>
<dbReference type="RefSeq" id="WP_044941758.1">
    <property type="nucleotide sequence ID" value="NZ_KN174164.1"/>
</dbReference>
<gene>
    <name evidence="8" type="ORF">HMPREF9460_02578</name>
</gene>
<evidence type="ECO:0000256" key="4">
    <source>
        <dbReference type="ARBA" id="ARBA00022989"/>
    </source>
</evidence>
<dbReference type="SUPFAM" id="SSF103473">
    <property type="entry name" value="MFS general substrate transporter"/>
    <property type="match status" value="1"/>
</dbReference>
<dbReference type="PANTHER" id="PTHR23531:SF1">
    <property type="entry name" value="QUINOLENE RESISTANCE PROTEIN NORA"/>
    <property type="match status" value="1"/>
</dbReference>
<feature type="domain" description="Major facilitator superfamily (MFS) profile" evidence="7">
    <location>
        <begin position="9"/>
        <end position="387"/>
    </location>
</feature>
<dbReference type="HOGENOM" id="CLU_001265_10_13_9"/>
<dbReference type="InterPro" id="IPR020846">
    <property type="entry name" value="MFS_dom"/>
</dbReference>